<dbReference type="Proteomes" id="UP000012073">
    <property type="component" value="Unassembled WGS sequence"/>
</dbReference>
<proteinExistence type="predicted"/>
<dbReference type="Gramene" id="CDF37677">
    <property type="protein sequence ID" value="CDF37677"/>
    <property type="gene ID" value="CHC_T00005860001"/>
</dbReference>
<keyword evidence="3" id="KW-1185">Reference proteome</keyword>
<feature type="region of interest" description="Disordered" evidence="1">
    <location>
        <begin position="7"/>
        <end position="42"/>
    </location>
</feature>
<dbReference type="RefSeq" id="XP_005717548.1">
    <property type="nucleotide sequence ID" value="XM_005717491.1"/>
</dbReference>
<evidence type="ECO:0000256" key="1">
    <source>
        <dbReference type="SAM" id="MobiDB-lite"/>
    </source>
</evidence>
<feature type="compositionally biased region" description="Low complexity" evidence="1">
    <location>
        <begin position="8"/>
        <end position="36"/>
    </location>
</feature>
<organism evidence="2 3">
    <name type="scientific">Chondrus crispus</name>
    <name type="common">Carrageen Irish moss</name>
    <name type="synonym">Polymorpha crispa</name>
    <dbReference type="NCBI Taxonomy" id="2769"/>
    <lineage>
        <taxon>Eukaryota</taxon>
        <taxon>Rhodophyta</taxon>
        <taxon>Florideophyceae</taxon>
        <taxon>Rhodymeniophycidae</taxon>
        <taxon>Gigartinales</taxon>
        <taxon>Gigartinaceae</taxon>
        <taxon>Chondrus</taxon>
    </lineage>
</organism>
<reference evidence="3" key="1">
    <citation type="journal article" date="2013" name="Proc. Natl. Acad. Sci. U.S.A.">
        <title>Genome structure and metabolic features in the red seaweed Chondrus crispus shed light on evolution of the Archaeplastida.</title>
        <authorList>
            <person name="Collen J."/>
            <person name="Porcel B."/>
            <person name="Carre W."/>
            <person name="Ball S.G."/>
            <person name="Chaparro C."/>
            <person name="Tonon T."/>
            <person name="Barbeyron T."/>
            <person name="Michel G."/>
            <person name="Noel B."/>
            <person name="Valentin K."/>
            <person name="Elias M."/>
            <person name="Artiguenave F."/>
            <person name="Arun A."/>
            <person name="Aury J.M."/>
            <person name="Barbosa-Neto J.F."/>
            <person name="Bothwell J.H."/>
            <person name="Bouget F.Y."/>
            <person name="Brillet L."/>
            <person name="Cabello-Hurtado F."/>
            <person name="Capella-Gutierrez S."/>
            <person name="Charrier B."/>
            <person name="Cladiere L."/>
            <person name="Cock J.M."/>
            <person name="Coelho S.M."/>
            <person name="Colleoni C."/>
            <person name="Czjzek M."/>
            <person name="Da Silva C."/>
            <person name="Delage L."/>
            <person name="Denoeud F."/>
            <person name="Deschamps P."/>
            <person name="Dittami S.M."/>
            <person name="Gabaldon T."/>
            <person name="Gachon C.M."/>
            <person name="Groisillier A."/>
            <person name="Herve C."/>
            <person name="Jabbari K."/>
            <person name="Katinka M."/>
            <person name="Kloareg B."/>
            <person name="Kowalczyk N."/>
            <person name="Labadie K."/>
            <person name="Leblanc C."/>
            <person name="Lopez P.J."/>
            <person name="McLachlan D.H."/>
            <person name="Meslet-Cladiere L."/>
            <person name="Moustafa A."/>
            <person name="Nehr Z."/>
            <person name="Nyvall Collen P."/>
            <person name="Panaud O."/>
            <person name="Partensky F."/>
            <person name="Poulain J."/>
            <person name="Rensing S.A."/>
            <person name="Rousvoal S."/>
            <person name="Samson G."/>
            <person name="Symeonidi A."/>
            <person name="Weissenbach J."/>
            <person name="Zambounis A."/>
            <person name="Wincker P."/>
            <person name="Boyen C."/>
        </authorList>
    </citation>
    <scope>NUCLEOTIDE SEQUENCE [LARGE SCALE GENOMIC DNA]</scope>
    <source>
        <strain evidence="3">cv. Stackhouse</strain>
    </source>
</reference>
<name>R7QGN2_CHOCR</name>
<dbReference type="KEGG" id="ccp:CHC_T00005860001"/>
<sequence length="133" mass="14412">MLVRLYKTTHPPTHTPTHTPTHPHTHTPTPAHTPTHTHTHDPGKETFMALVTLLCFLAATTLMSVDGSCPGTCRISDGEIAGCHPCKCNYAVCQAQTAFGPYDLHHQGVPVYCESTATCITQCNRYPCSASRA</sequence>
<accession>R7QGN2</accession>
<dbReference type="AlphaFoldDB" id="R7QGN2"/>
<dbReference type="GeneID" id="17325265"/>
<evidence type="ECO:0000313" key="2">
    <source>
        <dbReference type="EMBL" id="CDF37677.1"/>
    </source>
</evidence>
<protein>
    <submittedName>
        <fullName evidence="2">Uncharacterized protein</fullName>
    </submittedName>
</protein>
<dbReference type="EMBL" id="HG001860">
    <property type="protein sequence ID" value="CDF37677.1"/>
    <property type="molecule type" value="Genomic_DNA"/>
</dbReference>
<evidence type="ECO:0000313" key="3">
    <source>
        <dbReference type="Proteomes" id="UP000012073"/>
    </source>
</evidence>
<gene>
    <name evidence="2" type="ORF">CHC_T00005860001</name>
</gene>